<protein>
    <submittedName>
        <fullName evidence="2">Uncharacterized protein</fullName>
    </submittedName>
</protein>
<feature type="transmembrane region" description="Helical" evidence="1">
    <location>
        <begin position="354"/>
        <end position="387"/>
    </location>
</feature>
<keyword evidence="3" id="KW-1185">Reference proteome</keyword>
<comment type="caution">
    <text evidence="2">The sequence shown here is derived from an EMBL/GenBank/DDBJ whole genome shotgun (WGS) entry which is preliminary data.</text>
</comment>
<keyword evidence="1" id="KW-0472">Membrane</keyword>
<dbReference type="AlphaFoldDB" id="A0A2N0I300"/>
<feature type="transmembrane region" description="Helical" evidence="1">
    <location>
        <begin position="290"/>
        <end position="311"/>
    </location>
</feature>
<keyword evidence="1" id="KW-0812">Transmembrane</keyword>
<accession>A0A2N0I300</accession>
<proteinExistence type="predicted"/>
<dbReference type="EMBL" id="PHUF01000002">
    <property type="protein sequence ID" value="PKB25541.1"/>
    <property type="molecule type" value="Genomic_DNA"/>
</dbReference>
<feature type="transmembrane region" description="Helical" evidence="1">
    <location>
        <begin position="236"/>
        <end position="269"/>
    </location>
</feature>
<reference evidence="2 3" key="1">
    <citation type="submission" date="2017-11" db="EMBL/GenBank/DDBJ databases">
        <title>Genomic Encyclopedia of Type Strains, Phase III (KMG-III): the genomes of soil and plant-associated and newly described type strains.</title>
        <authorList>
            <person name="Whitman W."/>
        </authorList>
    </citation>
    <scope>NUCLEOTIDE SEQUENCE [LARGE SCALE GENOMIC DNA]</scope>
    <source>
        <strain evidence="2 3">CGMCC 1.12274</strain>
    </source>
</reference>
<sequence>MLTFLELADAGVPRAFLRVGGTTVARQQVALALDLGCERIVCIAPGMRPEIIELQHLAEARGAQFHVVAGARALLGLVTSSDELLVLGDGLFASAGLATDLLGQGQAVLVQPIEQGLAAGFERIDLTTASASAMRVPGRLVDGLGELPPDCDAASSLQRLALQSGVRQRSLPGVDGGQQFWSLVRSDAEAQSLEPQWIRQRTSDDRPLYPSRFLALAFVRGLGPSLLHAGSGATHLAIGAAMMAAIAVAAGWLGFFATGLIFCAVGWLCREIAALLARVETGLLQGRHQVLAQVGSYGWMVDAIIIGLVGWGSTTLPLQDLPYRFFPAFMLVALMRIIPGLSQARWTAWLGDRAALALGLAAALGAGVGTIAVHAGAVAAALAGILVPRLTKRLTRP</sequence>
<keyword evidence="1" id="KW-1133">Transmembrane helix</keyword>
<dbReference type="OrthoDB" id="8477220at2"/>
<evidence type="ECO:0000256" key="1">
    <source>
        <dbReference type="SAM" id="Phobius"/>
    </source>
</evidence>
<organism evidence="2 3">
    <name type="scientific">Novosphingobium kunmingense</name>
    <dbReference type="NCBI Taxonomy" id="1211806"/>
    <lineage>
        <taxon>Bacteria</taxon>
        <taxon>Pseudomonadati</taxon>
        <taxon>Pseudomonadota</taxon>
        <taxon>Alphaproteobacteria</taxon>
        <taxon>Sphingomonadales</taxon>
        <taxon>Sphingomonadaceae</taxon>
        <taxon>Novosphingobium</taxon>
    </lineage>
</organism>
<evidence type="ECO:0000313" key="3">
    <source>
        <dbReference type="Proteomes" id="UP000232587"/>
    </source>
</evidence>
<gene>
    <name evidence="2" type="ORF">B0I00_0743</name>
</gene>
<dbReference type="Proteomes" id="UP000232587">
    <property type="component" value="Unassembled WGS sequence"/>
</dbReference>
<evidence type="ECO:0000313" key="2">
    <source>
        <dbReference type="EMBL" id="PKB25541.1"/>
    </source>
</evidence>
<dbReference type="RefSeq" id="WP_100865971.1">
    <property type="nucleotide sequence ID" value="NZ_PHUF01000002.1"/>
</dbReference>
<feature type="transmembrane region" description="Helical" evidence="1">
    <location>
        <begin position="323"/>
        <end position="342"/>
    </location>
</feature>
<name>A0A2N0I300_9SPHN</name>